<evidence type="ECO:0000313" key="3">
    <source>
        <dbReference type="Proteomes" id="UP000438699"/>
    </source>
</evidence>
<dbReference type="AlphaFoldDB" id="A0A6N6N5L7"/>
<evidence type="ECO:0000313" key="2">
    <source>
        <dbReference type="EMBL" id="KAB1443068.1"/>
    </source>
</evidence>
<gene>
    <name evidence="2" type="ORF">F8A88_02045</name>
</gene>
<dbReference type="InterPro" id="IPR009319">
    <property type="entry name" value="Phage_A118_VSP1"/>
</dbReference>
<evidence type="ECO:0008006" key="4">
    <source>
        <dbReference type="Google" id="ProtNLM"/>
    </source>
</evidence>
<organism evidence="2 3">
    <name type="scientific">Pseudodesulfovibrio senegalensis</name>
    <dbReference type="NCBI Taxonomy" id="1721087"/>
    <lineage>
        <taxon>Bacteria</taxon>
        <taxon>Pseudomonadati</taxon>
        <taxon>Thermodesulfobacteriota</taxon>
        <taxon>Desulfovibrionia</taxon>
        <taxon>Desulfovibrionales</taxon>
        <taxon>Desulfovibrionaceae</taxon>
    </lineage>
</organism>
<proteinExistence type="predicted"/>
<dbReference type="Pfam" id="PF06152">
    <property type="entry name" value="Phage_min_cap2"/>
    <property type="match status" value="1"/>
</dbReference>
<dbReference type="OrthoDB" id="3197444at2"/>
<feature type="coiled-coil region" evidence="1">
    <location>
        <begin position="69"/>
        <end position="125"/>
    </location>
</feature>
<keyword evidence="3" id="KW-1185">Reference proteome</keyword>
<evidence type="ECO:0000256" key="1">
    <source>
        <dbReference type="SAM" id="Coils"/>
    </source>
</evidence>
<keyword evidence="1" id="KW-0175">Coiled coil</keyword>
<reference evidence="2 3" key="1">
    <citation type="journal article" date="2017" name="Int. J. Syst. Evol. Microbiol.">
        <title>Desulfovibrio senegalensis sp. nov., a mesophilic sulfate reducer isolated from marine sediment.</title>
        <authorList>
            <person name="Thioye A."/>
            <person name="Gam Z.B.A."/>
            <person name="Mbengue M."/>
            <person name="Cayol J.L."/>
            <person name="Joseph-Bartoli M."/>
            <person name="Toure-Kane C."/>
            <person name="Labat M."/>
        </authorList>
    </citation>
    <scope>NUCLEOTIDE SEQUENCE [LARGE SCALE GENOMIC DNA]</scope>
    <source>
        <strain evidence="2 3">DSM 101509</strain>
    </source>
</reference>
<dbReference type="EMBL" id="WAIE01000001">
    <property type="protein sequence ID" value="KAB1443068.1"/>
    <property type="molecule type" value="Genomic_DNA"/>
</dbReference>
<sequence>MNKNKAEDIKRLVSLLHLYKAQYETTLRRARQDAKYWTATKQAELMKEVAKLILSMRDEALKVIKATGLAKMEEALETATSELAALDIELGDLDKLLGTLDFKAIKDAQLSVEQFTAQMQEQTRKTLKRDLMTIHQKATENGWSSGKAYRELRDTVMTNTPDFTFTDRAGRKWKPEGYLRMVSRTLMAQAQRESHEAAYTEAGVDLVKVSIHGTKCKKCNPWEGKVLSLTGATKGHATVDDARKAGLFHPNCKHRLLAHVA</sequence>
<protein>
    <recommendedName>
        <fullName evidence="4">Minor capsid protein</fullName>
    </recommendedName>
</protein>
<dbReference type="Proteomes" id="UP000438699">
    <property type="component" value="Unassembled WGS sequence"/>
</dbReference>
<name>A0A6N6N5L7_9BACT</name>
<dbReference type="GO" id="GO:0005198">
    <property type="term" value="F:structural molecule activity"/>
    <property type="evidence" value="ECO:0007669"/>
    <property type="project" value="InterPro"/>
</dbReference>
<dbReference type="RefSeq" id="WP_151149359.1">
    <property type="nucleotide sequence ID" value="NZ_WAIE01000001.1"/>
</dbReference>
<comment type="caution">
    <text evidence="2">The sequence shown here is derived from an EMBL/GenBank/DDBJ whole genome shotgun (WGS) entry which is preliminary data.</text>
</comment>
<accession>A0A6N6N5L7</accession>